<gene>
    <name evidence="11" type="ORF">HER31_07855</name>
</gene>
<evidence type="ECO:0000256" key="7">
    <source>
        <dbReference type="ARBA" id="ARBA00022779"/>
    </source>
</evidence>
<evidence type="ECO:0000256" key="2">
    <source>
        <dbReference type="ARBA" id="ARBA00004162"/>
    </source>
</evidence>
<evidence type="ECO:0000256" key="9">
    <source>
        <dbReference type="ARBA" id="ARBA00023136"/>
    </source>
</evidence>
<evidence type="ECO:0000256" key="6">
    <source>
        <dbReference type="ARBA" id="ARBA00022692"/>
    </source>
</evidence>
<dbReference type="GO" id="GO:0006935">
    <property type="term" value="P:chemotaxis"/>
    <property type="evidence" value="ECO:0007669"/>
    <property type="project" value="UniProtKB-KW"/>
</dbReference>
<accession>A0A6H1UCG7</accession>
<dbReference type="InterPro" id="IPR005503">
    <property type="entry name" value="FliL"/>
</dbReference>
<dbReference type="GO" id="GO:0071973">
    <property type="term" value="P:bacterial-type flagellum-dependent cell motility"/>
    <property type="evidence" value="ECO:0007669"/>
    <property type="project" value="InterPro"/>
</dbReference>
<evidence type="ECO:0000256" key="4">
    <source>
        <dbReference type="ARBA" id="ARBA00022475"/>
    </source>
</evidence>
<evidence type="ECO:0000313" key="12">
    <source>
        <dbReference type="Proteomes" id="UP000501602"/>
    </source>
</evidence>
<dbReference type="GO" id="GO:0005886">
    <property type="term" value="C:plasma membrane"/>
    <property type="evidence" value="ECO:0007669"/>
    <property type="project" value="UniProtKB-SubCell"/>
</dbReference>
<proteinExistence type="inferred from homology"/>
<keyword evidence="4" id="KW-1003">Cell membrane</keyword>
<keyword evidence="9 10" id="KW-0472">Membrane</keyword>
<keyword evidence="10" id="KW-0997">Cell inner membrane</keyword>
<dbReference type="AlphaFoldDB" id="A0A6H1UCG7"/>
<protein>
    <recommendedName>
        <fullName evidence="10">Flagellar protein FliL</fullName>
    </recommendedName>
</protein>
<dbReference type="Proteomes" id="UP000501602">
    <property type="component" value="Chromosome"/>
</dbReference>
<dbReference type="KEGG" id="fes:HER31_07855"/>
<organism evidence="11 12">
    <name type="scientific">Ferrimonas lipolytica</name>
    <dbReference type="NCBI Taxonomy" id="2724191"/>
    <lineage>
        <taxon>Bacteria</taxon>
        <taxon>Pseudomonadati</taxon>
        <taxon>Pseudomonadota</taxon>
        <taxon>Gammaproteobacteria</taxon>
        <taxon>Alteromonadales</taxon>
        <taxon>Ferrimonadaceae</taxon>
        <taxon>Ferrimonas</taxon>
    </lineage>
</organism>
<keyword evidence="7 10" id="KW-0283">Flagellar rotation</keyword>
<evidence type="ECO:0000313" key="11">
    <source>
        <dbReference type="EMBL" id="QIZ76797.1"/>
    </source>
</evidence>
<comment type="function">
    <text evidence="1 10">Controls the rotational direction of flagella during chemotaxis.</text>
</comment>
<evidence type="ECO:0000256" key="10">
    <source>
        <dbReference type="RuleBase" id="RU364125"/>
    </source>
</evidence>
<sequence length="144" mass="16403">MMKIDKKWLPLLALVVALVGSGGFWWFANGSATTEQHELVKKQKYFKVKKIVLSLPSDRYLLIEFSLKMTEYQEDTSQLIEDFSPVIRNATILVMGRKPIEELIDSSYLKAHQDSIHGHIAQQFADNGIDIVIDDVLITKLVVQ</sequence>
<evidence type="ECO:0000256" key="5">
    <source>
        <dbReference type="ARBA" id="ARBA00022500"/>
    </source>
</evidence>
<dbReference type="Pfam" id="PF03748">
    <property type="entry name" value="FliL"/>
    <property type="match status" value="1"/>
</dbReference>
<dbReference type="GO" id="GO:0009425">
    <property type="term" value="C:bacterial-type flagellum basal body"/>
    <property type="evidence" value="ECO:0007669"/>
    <property type="project" value="InterPro"/>
</dbReference>
<comment type="similarity">
    <text evidence="3 10">Belongs to the FliL family.</text>
</comment>
<comment type="subcellular location">
    <subcellularLocation>
        <location evidence="10">Cell inner membrane</location>
    </subcellularLocation>
    <subcellularLocation>
        <location evidence="2">Cell membrane</location>
        <topology evidence="2">Single-pass membrane protein</topology>
    </subcellularLocation>
</comment>
<dbReference type="EMBL" id="CP051180">
    <property type="protein sequence ID" value="QIZ76797.1"/>
    <property type="molecule type" value="Genomic_DNA"/>
</dbReference>
<keyword evidence="6" id="KW-0812">Transmembrane</keyword>
<evidence type="ECO:0000256" key="8">
    <source>
        <dbReference type="ARBA" id="ARBA00022989"/>
    </source>
</evidence>
<name>A0A6H1UCG7_9GAMM</name>
<keyword evidence="12" id="KW-1185">Reference proteome</keyword>
<evidence type="ECO:0000256" key="3">
    <source>
        <dbReference type="ARBA" id="ARBA00008281"/>
    </source>
</evidence>
<keyword evidence="5 10" id="KW-0145">Chemotaxis</keyword>
<dbReference type="RefSeq" id="WP_168660058.1">
    <property type="nucleotide sequence ID" value="NZ_CP051180.1"/>
</dbReference>
<keyword evidence="8" id="KW-1133">Transmembrane helix</keyword>
<evidence type="ECO:0000256" key="1">
    <source>
        <dbReference type="ARBA" id="ARBA00002254"/>
    </source>
</evidence>
<reference evidence="11 12" key="1">
    <citation type="submission" date="2020-04" db="EMBL/GenBank/DDBJ databases">
        <title>Ferrimonas sp. S7 isolated from sea water.</title>
        <authorList>
            <person name="Bae S.S."/>
            <person name="Baek K."/>
        </authorList>
    </citation>
    <scope>NUCLEOTIDE SEQUENCE [LARGE SCALE GENOMIC DNA]</scope>
    <source>
        <strain evidence="11 12">S7</strain>
    </source>
</reference>